<comment type="catalytic activity">
    <reaction evidence="2">
        <text>IMP + diphosphate = hypoxanthine + 5-phospho-alpha-D-ribose 1-diphosphate</text>
        <dbReference type="Rhea" id="RHEA:17973"/>
        <dbReference type="ChEBI" id="CHEBI:17368"/>
        <dbReference type="ChEBI" id="CHEBI:33019"/>
        <dbReference type="ChEBI" id="CHEBI:58017"/>
        <dbReference type="ChEBI" id="CHEBI:58053"/>
        <dbReference type="EC" id="2.4.2.8"/>
    </reaction>
    <physiologicalReaction direction="right-to-left" evidence="2">
        <dbReference type="Rhea" id="RHEA:17975"/>
    </physiologicalReaction>
</comment>
<dbReference type="PANTHER" id="PTHR43340">
    <property type="entry name" value="HYPOXANTHINE-GUANINE PHOSPHORIBOSYLTRANSFERASE"/>
    <property type="match status" value="1"/>
</dbReference>
<dbReference type="CDD" id="cd06223">
    <property type="entry name" value="PRTases_typeI"/>
    <property type="match status" value="1"/>
</dbReference>
<protein>
    <submittedName>
        <fullName evidence="4">Hypoxanthine-guanine phosphoribosyltransferase</fullName>
    </submittedName>
</protein>
<evidence type="ECO:0000256" key="1">
    <source>
        <dbReference type="ARBA" id="ARBA00048811"/>
    </source>
</evidence>
<dbReference type="Gene3D" id="3.40.50.2020">
    <property type="match status" value="1"/>
</dbReference>
<evidence type="ECO:0000313" key="5">
    <source>
        <dbReference type="Proteomes" id="UP000643403"/>
    </source>
</evidence>
<dbReference type="Proteomes" id="UP000643403">
    <property type="component" value="Unassembled WGS sequence"/>
</dbReference>
<keyword evidence="5" id="KW-1185">Reference proteome</keyword>
<sequence length="189" mass="20660">MARDIAWALANSDLIHDRDTLESAIARMAQPIAADFAGSVPVFLTIMHGGLPFAGRLAMEIGALGVDLAFDYLHATRYRGATSGGELTWKHRPATPLAGRRVLLADDILDEGHTLRGIVQWCRDEGAAEVRIAALAVKKHDRCVDGVCADYHGVEVPDRYVFGYGMDFQEQGRNLPAIYALTDEALRNL</sequence>
<accession>A0ABQ3BYE9</accession>
<dbReference type="EMBL" id="BMXY01000001">
    <property type="protein sequence ID" value="GGZ61420.1"/>
    <property type="molecule type" value="Genomic_DNA"/>
</dbReference>
<evidence type="ECO:0000313" key="4">
    <source>
        <dbReference type="EMBL" id="GGZ61420.1"/>
    </source>
</evidence>
<dbReference type="RefSeq" id="WP_189448219.1">
    <property type="nucleotide sequence ID" value="NZ_BMXY01000001.1"/>
</dbReference>
<proteinExistence type="predicted"/>
<keyword evidence="4" id="KW-0808">Transferase</keyword>
<comment type="caution">
    <text evidence="4">The sequence shown here is derived from an EMBL/GenBank/DDBJ whole genome shotgun (WGS) entry which is preliminary data.</text>
</comment>
<evidence type="ECO:0000256" key="2">
    <source>
        <dbReference type="ARBA" id="ARBA00049402"/>
    </source>
</evidence>
<dbReference type="InterPro" id="IPR000836">
    <property type="entry name" value="PRTase_dom"/>
</dbReference>
<dbReference type="InterPro" id="IPR029057">
    <property type="entry name" value="PRTase-like"/>
</dbReference>
<gene>
    <name evidence="4" type="primary">hpt</name>
    <name evidence="4" type="ORF">GCM10008101_14340</name>
</gene>
<name>A0ABQ3BYE9_9GAMM</name>
<organism evidence="4 5">
    <name type="scientific">Cognatilysobacter xinjiangensis</name>
    <dbReference type="NCBI Taxonomy" id="546892"/>
    <lineage>
        <taxon>Bacteria</taxon>
        <taxon>Pseudomonadati</taxon>
        <taxon>Pseudomonadota</taxon>
        <taxon>Gammaproteobacteria</taxon>
        <taxon>Lysobacterales</taxon>
        <taxon>Lysobacteraceae</taxon>
        <taxon>Cognatilysobacter</taxon>
    </lineage>
</organism>
<dbReference type="SUPFAM" id="SSF53271">
    <property type="entry name" value="PRTase-like"/>
    <property type="match status" value="1"/>
</dbReference>
<dbReference type="InterPro" id="IPR050408">
    <property type="entry name" value="HGPRT"/>
</dbReference>
<reference evidence="5" key="1">
    <citation type="journal article" date="2019" name="Int. J. Syst. Evol. Microbiol.">
        <title>The Global Catalogue of Microorganisms (GCM) 10K type strain sequencing project: providing services to taxonomists for standard genome sequencing and annotation.</title>
        <authorList>
            <consortium name="The Broad Institute Genomics Platform"/>
            <consortium name="The Broad Institute Genome Sequencing Center for Infectious Disease"/>
            <person name="Wu L."/>
            <person name="Ma J."/>
        </authorList>
    </citation>
    <scope>NUCLEOTIDE SEQUENCE [LARGE SCALE GENOMIC DNA]</scope>
    <source>
        <strain evidence="5">KCTC 22558</strain>
    </source>
</reference>
<comment type="catalytic activity">
    <reaction evidence="1">
        <text>GMP + diphosphate = guanine + 5-phospho-alpha-D-ribose 1-diphosphate</text>
        <dbReference type="Rhea" id="RHEA:25424"/>
        <dbReference type="ChEBI" id="CHEBI:16235"/>
        <dbReference type="ChEBI" id="CHEBI:33019"/>
        <dbReference type="ChEBI" id="CHEBI:58017"/>
        <dbReference type="ChEBI" id="CHEBI:58115"/>
        <dbReference type="EC" id="2.4.2.8"/>
    </reaction>
    <physiologicalReaction direction="right-to-left" evidence="1">
        <dbReference type="Rhea" id="RHEA:25426"/>
    </physiologicalReaction>
</comment>
<dbReference type="NCBIfam" id="NF006605">
    <property type="entry name" value="PRK09162.1"/>
    <property type="match status" value="1"/>
</dbReference>
<dbReference type="PANTHER" id="PTHR43340:SF1">
    <property type="entry name" value="HYPOXANTHINE PHOSPHORIBOSYLTRANSFERASE"/>
    <property type="match status" value="1"/>
</dbReference>
<keyword evidence="4" id="KW-0328">Glycosyltransferase</keyword>
<evidence type="ECO:0000259" key="3">
    <source>
        <dbReference type="Pfam" id="PF00156"/>
    </source>
</evidence>
<dbReference type="GO" id="GO:0016757">
    <property type="term" value="F:glycosyltransferase activity"/>
    <property type="evidence" value="ECO:0007669"/>
    <property type="project" value="UniProtKB-KW"/>
</dbReference>
<feature type="domain" description="Phosphoribosyltransferase" evidence="3">
    <location>
        <begin position="15"/>
        <end position="143"/>
    </location>
</feature>
<dbReference type="Pfam" id="PF00156">
    <property type="entry name" value="Pribosyltran"/>
    <property type="match status" value="1"/>
</dbReference>